<keyword evidence="2" id="KW-1185">Reference proteome</keyword>
<protein>
    <submittedName>
        <fullName evidence="1">Uncharacterized protein</fullName>
    </submittedName>
</protein>
<sequence length="70" mass="7610">MTLSAISSPFLHLALPFPSDKGPKRIDKGDMIIRSSFGFVILLKALMGEIALSVEINLSEEKTGKRKAGH</sequence>
<gene>
    <name evidence="1" type="ORF">NTJ_07568</name>
</gene>
<evidence type="ECO:0000313" key="1">
    <source>
        <dbReference type="EMBL" id="BES94759.1"/>
    </source>
</evidence>
<accession>A0ABN7ATF1</accession>
<dbReference type="Proteomes" id="UP001307889">
    <property type="component" value="Chromosome 5"/>
</dbReference>
<name>A0ABN7ATF1_9HEMI</name>
<reference evidence="1 2" key="1">
    <citation type="submission" date="2023-09" db="EMBL/GenBank/DDBJ databases">
        <title>Nesidiocoris tenuis whole genome shotgun sequence.</title>
        <authorList>
            <person name="Shibata T."/>
            <person name="Shimoda M."/>
            <person name="Kobayashi T."/>
            <person name="Uehara T."/>
        </authorList>
    </citation>
    <scope>NUCLEOTIDE SEQUENCE [LARGE SCALE GENOMIC DNA]</scope>
    <source>
        <strain evidence="1 2">Japan</strain>
    </source>
</reference>
<proteinExistence type="predicted"/>
<dbReference type="EMBL" id="AP028913">
    <property type="protein sequence ID" value="BES94759.1"/>
    <property type="molecule type" value="Genomic_DNA"/>
</dbReference>
<evidence type="ECO:0000313" key="2">
    <source>
        <dbReference type="Proteomes" id="UP001307889"/>
    </source>
</evidence>
<organism evidence="1 2">
    <name type="scientific">Nesidiocoris tenuis</name>
    <dbReference type="NCBI Taxonomy" id="355587"/>
    <lineage>
        <taxon>Eukaryota</taxon>
        <taxon>Metazoa</taxon>
        <taxon>Ecdysozoa</taxon>
        <taxon>Arthropoda</taxon>
        <taxon>Hexapoda</taxon>
        <taxon>Insecta</taxon>
        <taxon>Pterygota</taxon>
        <taxon>Neoptera</taxon>
        <taxon>Paraneoptera</taxon>
        <taxon>Hemiptera</taxon>
        <taxon>Heteroptera</taxon>
        <taxon>Panheteroptera</taxon>
        <taxon>Cimicomorpha</taxon>
        <taxon>Miridae</taxon>
        <taxon>Dicyphina</taxon>
        <taxon>Nesidiocoris</taxon>
    </lineage>
</organism>